<dbReference type="Proteomes" id="UP000492821">
    <property type="component" value="Unassembled WGS sequence"/>
</dbReference>
<proteinExistence type="predicted"/>
<reference evidence="2" key="2">
    <citation type="submission" date="2020-10" db="UniProtKB">
        <authorList>
            <consortium name="WormBaseParasite"/>
        </authorList>
    </citation>
    <scope>IDENTIFICATION</scope>
</reference>
<protein>
    <submittedName>
        <fullName evidence="2">Uncharacterized protein</fullName>
    </submittedName>
</protein>
<reference evidence="1" key="1">
    <citation type="journal article" date="2013" name="Genetics">
        <title>The draft genome and transcriptome of Panagrellus redivivus are shaped by the harsh demands of a free-living lifestyle.</title>
        <authorList>
            <person name="Srinivasan J."/>
            <person name="Dillman A.R."/>
            <person name="Macchietto M.G."/>
            <person name="Heikkinen L."/>
            <person name="Lakso M."/>
            <person name="Fracchia K.M."/>
            <person name="Antoshechkin I."/>
            <person name="Mortazavi A."/>
            <person name="Wong G."/>
            <person name="Sternberg P.W."/>
        </authorList>
    </citation>
    <scope>NUCLEOTIDE SEQUENCE [LARGE SCALE GENOMIC DNA]</scope>
    <source>
        <strain evidence="1">MT8872</strain>
    </source>
</reference>
<dbReference type="AlphaFoldDB" id="A0A7E4UVC9"/>
<name>A0A7E4UVC9_PANRE</name>
<organism evidence="1 2">
    <name type="scientific">Panagrellus redivivus</name>
    <name type="common">Microworm</name>
    <dbReference type="NCBI Taxonomy" id="6233"/>
    <lineage>
        <taxon>Eukaryota</taxon>
        <taxon>Metazoa</taxon>
        <taxon>Ecdysozoa</taxon>
        <taxon>Nematoda</taxon>
        <taxon>Chromadorea</taxon>
        <taxon>Rhabditida</taxon>
        <taxon>Tylenchina</taxon>
        <taxon>Panagrolaimomorpha</taxon>
        <taxon>Panagrolaimoidea</taxon>
        <taxon>Panagrolaimidae</taxon>
        <taxon>Panagrellus</taxon>
    </lineage>
</organism>
<sequence length="82" mass="9522">MIRNLPFLEVSVERIVGKCQMSPEGATVCHKFKTMLESSRKIKIMPYPILKLPYGLRCRLSAHKKMRIKKTTPSVFFLLRKA</sequence>
<evidence type="ECO:0000313" key="2">
    <source>
        <dbReference type="WBParaSite" id="Pan_g13223.t1"/>
    </source>
</evidence>
<keyword evidence="1" id="KW-1185">Reference proteome</keyword>
<dbReference type="WBParaSite" id="Pan_g13223.t1">
    <property type="protein sequence ID" value="Pan_g13223.t1"/>
    <property type="gene ID" value="Pan_g13223"/>
</dbReference>
<evidence type="ECO:0000313" key="1">
    <source>
        <dbReference type="Proteomes" id="UP000492821"/>
    </source>
</evidence>
<accession>A0A7E4UVC9</accession>